<dbReference type="PROSITE" id="PS50022">
    <property type="entry name" value="FA58C_3"/>
    <property type="match status" value="1"/>
</dbReference>
<evidence type="ECO:0000256" key="6">
    <source>
        <dbReference type="SAM" id="SignalP"/>
    </source>
</evidence>
<protein>
    <recommendedName>
        <fullName evidence="2">alpha-L-fucosidase</fullName>
        <ecNumber evidence="2">3.2.1.51</ecNumber>
    </recommendedName>
</protein>
<evidence type="ECO:0000313" key="9">
    <source>
        <dbReference type="Proteomes" id="UP000286598"/>
    </source>
</evidence>
<evidence type="ECO:0000313" key="8">
    <source>
        <dbReference type="EMBL" id="RHK50000.1"/>
    </source>
</evidence>
<feature type="domain" description="F5/8 type C" evidence="7">
    <location>
        <begin position="361"/>
        <end position="513"/>
    </location>
</feature>
<feature type="signal peptide" evidence="6">
    <location>
        <begin position="1"/>
        <end position="23"/>
    </location>
</feature>
<dbReference type="Gene3D" id="3.20.20.80">
    <property type="entry name" value="Glycosidases"/>
    <property type="match status" value="1"/>
</dbReference>
<dbReference type="GO" id="GO:0004560">
    <property type="term" value="F:alpha-L-fucosidase activity"/>
    <property type="evidence" value="ECO:0007669"/>
    <property type="project" value="InterPro"/>
</dbReference>
<dbReference type="OrthoDB" id="1389336at2"/>
<dbReference type="InterPro" id="IPR000933">
    <property type="entry name" value="Glyco_hydro_29"/>
</dbReference>
<dbReference type="Pfam" id="PF01120">
    <property type="entry name" value="Alpha_L_fucos"/>
    <property type="match status" value="1"/>
</dbReference>
<comment type="similarity">
    <text evidence="1">Belongs to the glycosyl hydrolase 29 family.</text>
</comment>
<dbReference type="EC" id="3.2.1.51" evidence="2"/>
<keyword evidence="9" id="KW-1185">Reference proteome</keyword>
<sequence length="513" mass="57399">MKKIYTLFSALCLAAAAPGTLSAQNNFKLVEESVSNPDNTPAPVYPVPSERQLKWNETEFYAFFHYGMNTYTNEEWGSGMERETVFAPTQKPDPKQWLEVAQKAGMRGGIAVVKHHDGFCLWPTKTTEHCTRNSSGYGKNVDIPKEFAEAARALKMKYGFYISPWDMSSPYWGKKDSNGNYTDEYAKLVFLPQCAELAKYGDDQFEMWFDGATGGEHAGGYGSYTSSQKRTIDNAQTYYDIPNLRDSIHNLLPNVIMWGVGGEARWIGNEEGYSGQTCWSMGDAESGNEDAWQWAAGESDAKSTKGWFWDSRKNNEAKSAERLFQMYLETVGRNATFLLNLPPNKAGVIDQSLVTIMEDLGNKLKTRLGTDLAKNATITANTTREAMGKGNYDAKNMTDGDKNTYWAAPDGQNTAEITLEWSTPQTLRYVSLMEYIKLGQRVKKFKIETSEDGVTYTKRATQQTMTTVGYKRIIPLNGSTVSSYSGSGIKAKYLRITIEDAKACPLLHTVEVF</sequence>
<dbReference type="InterPro" id="IPR017853">
    <property type="entry name" value="GH"/>
</dbReference>
<dbReference type="InterPro" id="IPR000421">
    <property type="entry name" value="FA58C"/>
</dbReference>
<organism evidence="8 9">
    <name type="scientific">Leyella stercorea</name>
    <dbReference type="NCBI Taxonomy" id="363265"/>
    <lineage>
        <taxon>Bacteria</taxon>
        <taxon>Pseudomonadati</taxon>
        <taxon>Bacteroidota</taxon>
        <taxon>Bacteroidia</taxon>
        <taxon>Bacteroidales</taxon>
        <taxon>Prevotellaceae</taxon>
        <taxon>Leyella</taxon>
    </lineage>
</organism>
<dbReference type="GO" id="GO:0006004">
    <property type="term" value="P:fucose metabolic process"/>
    <property type="evidence" value="ECO:0007669"/>
    <property type="project" value="TreeGrafter"/>
</dbReference>
<keyword evidence="3 6" id="KW-0732">Signal</keyword>
<evidence type="ECO:0000256" key="4">
    <source>
        <dbReference type="ARBA" id="ARBA00022801"/>
    </source>
</evidence>
<dbReference type="InterPro" id="IPR008979">
    <property type="entry name" value="Galactose-bd-like_sf"/>
</dbReference>
<proteinExistence type="inferred from homology"/>
<gene>
    <name evidence="8" type="ORF">DW060_07965</name>
</gene>
<reference evidence="8 9" key="1">
    <citation type="submission" date="2018-08" db="EMBL/GenBank/DDBJ databases">
        <title>A genome reference for cultivated species of the human gut microbiota.</title>
        <authorList>
            <person name="Zou Y."/>
            <person name="Xue W."/>
            <person name="Luo G."/>
        </authorList>
    </citation>
    <scope>NUCLEOTIDE SEQUENCE [LARGE SCALE GENOMIC DNA]</scope>
    <source>
        <strain evidence="8 9">AF42-9</strain>
    </source>
</reference>
<dbReference type="GO" id="GO:0005764">
    <property type="term" value="C:lysosome"/>
    <property type="evidence" value="ECO:0007669"/>
    <property type="project" value="TreeGrafter"/>
</dbReference>
<evidence type="ECO:0000256" key="5">
    <source>
        <dbReference type="ARBA" id="ARBA00023295"/>
    </source>
</evidence>
<dbReference type="SMART" id="SM00812">
    <property type="entry name" value="Alpha_L_fucos"/>
    <property type="match status" value="1"/>
</dbReference>
<evidence type="ECO:0000256" key="2">
    <source>
        <dbReference type="ARBA" id="ARBA00012662"/>
    </source>
</evidence>
<evidence type="ECO:0000256" key="1">
    <source>
        <dbReference type="ARBA" id="ARBA00007951"/>
    </source>
</evidence>
<dbReference type="PANTHER" id="PTHR10030">
    <property type="entry name" value="ALPHA-L-FUCOSIDASE"/>
    <property type="match status" value="1"/>
</dbReference>
<comment type="caution">
    <text evidence="8">The sequence shown here is derived from an EMBL/GenBank/DDBJ whole genome shotgun (WGS) entry which is preliminary data.</text>
</comment>
<dbReference type="Pfam" id="PF00754">
    <property type="entry name" value="F5_F8_type_C"/>
    <property type="match status" value="1"/>
</dbReference>
<dbReference type="SUPFAM" id="SSF51445">
    <property type="entry name" value="(Trans)glycosidases"/>
    <property type="match status" value="1"/>
</dbReference>
<dbReference type="AlphaFoldDB" id="A0A3R6FJH2"/>
<dbReference type="SUPFAM" id="SSF49785">
    <property type="entry name" value="Galactose-binding domain-like"/>
    <property type="match status" value="1"/>
</dbReference>
<accession>A0A3R6FJH2</accession>
<keyword evidence="5" id="KW-0326">Glycosidase</keyword>
<evidence type="ECO:0000256" key="3">
    <source>
        <dbReference type="ARBA" id="ARBA00022729"/>
    </source>
</evidence>
<evidence type="ECO:0000259" key="7">
    <source>
        <dbReference type="PROSITE" id="PS50022"/>
    </source>
</evidence>
<dbReference type="InterPro" id="IPR057739">
    <property type="entry name" value="Glyco_hydro_29_N"/>
</dbReference>
<name>A0A3R6FJH2_9BACT</name>
<feature type="chain" id="PRO_5018543398" description="alpha-L-fucosidase" evidence="6">
    <location>
        <begin position="24"/>
        <end position="513"/>
    </location>
</feature>
<dbReference type="Proteomes" id="UP000286598">
    <property type="component" value="Unassembled WGS sequence"/>
</dbReference>
<dbReference type="Gene3D" id="2.60.120.260">
    <property type="entry name" value="Galactose-binding domain-like"/>
    <property type="match status" value="1"/>
</dbReference>
<dbReference type="GO" id="GO:0016139">
    <property type="term" value="P:glycoside catabolic process"/>
    <property type="evidence" value="ECO:0007669"/>
    <property type="project" value="TreeGrafter"/>
</dbReference>
<dbReference type="EMBL" id="QRNO01000036">
    <property type="protein sequence ID" value="RHK50000.1"/>
    <property type="molecule type" value="Genomic_DNA"/>
</dbReference>
<keyword evidence="4" id="KW-0378">Hydrolase</keyword>
<dbReference type="PANTHER" id="PTHR10030:SF37">
    <property type="entry name" value="ALPHA-L-FUCOSIDASE-RELATED"/>
    <property type="match status" value="1"/>
</dbReference>